<evidence type="ECO:0000313" key="3">
    <source>
        <dbReference type="EMBL" id="KAF9533852.1"/>
    </source>
</evidence>
<feature type="domain" description="CHAT" evidence="2">
    <location>
        <begin position="889"/>
        <end position="1159"/>
    </location>
</feature>
<dbReference type="SUPFAM" id="SSF81901">
    <property type="entry name" value="HCP-like"/>
    <property type="match status" value="1"/>
</dbReference>
<dbReference type="Proteomes" id="UP000807306">
    <property type="component" value="Unassembled WGS sequence"/>
</dbReference>
<gene>
    <name evidence="3" type="ORF">CPB83DRAFT_879771</name>
</gene>
<reference evidence="3" key="1">
    <citation type="submission" date="2020-11" db="EMBL/GenBank/DDBJ databases">
        <authorList>
            <consortium name="DOE Joint Genome Institute"/>
            <person name="Ahrendt S."/>
            <person name="Riley R."/>
            <person name="Andreopoulos W."/>
            <person name="Labutti K."/>
            <person name="Pangilinan J."/>
            <person name="Ruiz-Duenas F.J."/>
            <person name="Barrasa J.M."/>
            <person name="Sanchez-Garcia M."/>
            <person name="Camarero S."/>
            <person name="Miyauchi S."/>
            <person name="Serrano A."/>
            <person name="Linde D."/>
            <person name="Babiker R."/>
            <person name="Drula E."/>
            <person name="Ayuso-Fernandez I."/>
            <person name="Pacheco R."/>
            <person name="Padilla G."/>
            <person name="Ferreira P."/>
            <person name="Barriuso J."/>
            <person name="Kellner H."/>
            <person name="Castanera R."/>
            <person name="Alfaro M."/>
            <person name="Ramirez L."/>
            <person name="Pisabarro A.G."/>
            <person name="Kuo A."/>
            <person name="Tritt A."/>
            <person name="Lipzen A."/>
            <person name="He G."/>
            <person name="Yan M."/>
            <person name="Ng V."/>
            <person name="Cullen D."/>
            <person name="Martin F."/>
            <person name="Rosso M.-N."/>
            <person name="Henrissat B."/>
            <person name="Hibbett D."/>
            <person name="Martinez A.T."/>
            <person name="Grigoriev I.V."/>
        </authorList>
    </citation>
    <scope>NUCLEOTIDE SEQUENCE</scope>
    <source>
        <strain evidence="3">CBS 506.95</strain>
    </source>
</reference>
<dbReference type="Pfam" id="PF12770">
    <property type="entry name" value="CHAT"/>
    <property type="match status" value="1"/>
</dbReference>
<sequence length="1160" mass="131386">MNREGNLRIEGIFPSWSRKIPWLLKGLIFPPLARLLLRLYERTGNLKYLLTSIRYSYVTLVLTPMDHPSKPYYQSRLADALYARFIAVGNKTDLRLSQLLQETAIPSVTPQDAFFNWHYFNLRRTYHARYQLWGKIEDLDAEINFAKSTISLLPPGHKNCASWLRSLAYAYHLRYGSLGRLEDANAELEAAKSAFNAAVQDDERCLDCNTLASAYSNQFIAGRRREDLDAAVQWGQLSVSKLSTTASMNYMWQSLCNSFLDRYSAFEDLSDLEHATDAARKSVVRAESDEGVFYHTLSRCHSLKYDRLGHYDDLEEALKWANKAAETKDNNQIFRGAYAHQLSSLFLKQYERFRDVDQLETAVKWSETAIRSVGGGLNRTPQIHHTYANILRQRYYRYRNRKDLDLAIKYVKLSVEATPANDFLLYLRQDSLVSLLFTQYLLEKQVDLLREALELQESVVAATAPTSIHASQRFRVFANLHEAYYWAGGPRHHRDDAMRWNQSALDASSLDAPDRVACLAGLVQRYSDRYLRLREPDDLEQAIKVGEEMRRLLPPDHPNIGKHLSTLASVYAHRHGLLHEERDREIALELFSQVCKMENADPSMRWSAMRSWVMFTQNMTDGQHTDAYRAAYRILPELFWLGNDMKSRHETLVQYDLDKFTSEAIESCLKDDVLELAVEFLEQSLALTFQQLLDLRTNLSELRDKFPNHASLLEKVSKDLLSVAGLTSIEDAETIDRSDWDKQRTLALERASLIKTIRQLPGFESFLEPVSFATLKTAADHGPIIILNSTNYKCDAIIMFPGGKLVYVRLLGTNRKEVTKQYEQMKFALGVCGIHSRGYPITIPEAEASEVTVDEEEEEKGVAQEGTTREPRGIRRTRYDPTTAMNTVLSWTWKVLVSPIFKALQANGVASGRIWWCATGPLTYLPLHAAGPPSPYISSYTSTLGALIRARKTRVTITENRVLAVGLTEIRNEKMLKLPNVQVEIDAIRQAVGPNRVQVVMDEAATLAQVGKLLPQASWLHLACHGQQGNVQEPLKSGLLLYDDSKLELEKIINTDIPDANFVFLSACETAMGDILMSGESLHIAGGMIFAGFKAVVGTLWSINDLDGPVVSSALYTHLFGDGREPDVLKTAEALHLAVEGLRAKGVPPHRWVPFIHIGI</sequence>
<dbReference type="EMBL" id="MU157827">
    <property type="protein sequence ID" value="KAF9533852.1"/>
    <property type="molecule type" value="Genomic_DNA"/>
</dbReference>
<dbReference type="InterPro" id="IPR011990">
    <property type="entry name" value="TPR-like_helical_dom_sf"/>
</dbReference>
<keyword evidence="4" id="KW-1185">Reference proteome</keyword>
<accession>A0A9P6JU53</accession>
<dbReference type="OrthoDB" id="9991317at2759"/>
<evidence type="ECO:0000256" key="1">
    <source>
        <dbReference type="SAM" id="MobiDB-lite"/>
    </source>
</evidence>
<name>A0A9P6JU53_9AGAR</name>
<organism evidence="3 4">
    <name type="scientific">Crepidotus variabilis</name>
    <dbReference type="NCBI Taxonomy" id="179855"/>
    <lineage>
        <taxon>Eukaryota</taxon>
        <taxon>Fungi</taxon>
        <taxon>Dikarya</taxon>
        <taxon>Basidiomycota</taxon>
        <taxon>Agaricomycotina</taxon>
        <taxon>Agaricomycetes</taxon>
        <taxon>Agaricomycetidae</taxon>
        <taxon>Agaricales</taxon>
        <taxon>Agaricineae</taxon>
        <taxon>Crepidotaceae</taxon>
        <taxon>Crepidotus</taxon>
    </lineage>
</organism>
<evidence type="ECO:0000259" key="2">
    <source>
        <dbReference type="Pfam" id="PF12770"/>
    </source>
</evidence>
<dbReference type="AlphaFoldDB" id="A0A9P6JU53"/>
<dbReference type="InterPro" id="IPR024983">
    <property type="entry name" value="CHAT_dom"/>
</dbReference>
<feature type="region of interest" description="Disordered" evidence="1">
    <location>
        <begin position="850"/>
        <end position="871"/>
    </location>
</feature>
<protein>
    <submittedName>
        <fullName evidence="3">CHAT domain-containing protein</fullName>
    </submittedName>
</protein>
<comment type="caution">
    <text evidence="3">The sequence shown here is derived from an EMBL/GenBank/DDBJ whole genome shotgun (WGS) entry which is preliminary data.</text>
</comment>
<dbReference type="Gene3D" id="1.25.40.10">
    <property type="entry name" value="Tetratricopeptide repeat domain"/>
    <property type="match status" value="1"/>
</dbReference>
<proteinExistence type="predicted"/>
<evidence type="ECO:0000313" key="4">
    <source>
        <dbReference type="Proteomes" id="UP000807306"/>
    </source>
</evidence>